<dbReference type="NCBIfam" id="NF003433">
    <property type="entry name" value="PRK04949.1"/>
    <property type="match status" value="1"/>
</dbReference>
<keyword evidence="10 11" id="KW-0198">Cysteine biosynthesis</keyword>
<evidence type="ECO:0000256" key="5">
    <source>
        <dbReference type="ARBA" id="ARBA00022605"/>
    </source>
</evidence>
<sequence>MSANPVRGASYFMRGLAMLPEPGIRSFVLIPLVINVLLFGGAIWLLINQFGNWIDYMMNAWLPAWEWLDFLRYLLWPLLALVILVVVYYSFSIVANFIAAPFNGFLSEMVERKLRGTVSTDEGWAELVKMIPRSLQREVQKLLYYLPRVLVLLVLSFIPVINLVMPFVWFLFGAWMMSIQYCDYPMDNNKVSFPEMKRLLKSHRFTAVGFGSVVQLGMLIPLVNLLIMPAAVVGATIYWVEEHSHIKTPGATGAVVTR</sequence>
<dbReference type="GO" id="GO:0000103">
    <property type="term" value="P:sulfate assimilation"/>
    <property type="evidence" value="ECO:0007669"/>
    <property type="project" value="InterPro"/>
</dbReference>
<evidence type="ECO:0000256" key="10">
    <source>
        <dbReference type="ARBA" id="ARBA00023192"/>
    </source>
</evidence>
<protein>
    <recommendedName>
        <fullName evidence="11">Sulfate transporter CysZ</fullName>
    </recommendedName>
</protein>
<evidence type="ECO:0000256" key="2">
    <source>
        <dbReference type="ARBA" id="ARBA00022448"/>
    </source>
</evidence>
<evidence type="ECO:0000313" key="13">
    <source>
        <dbReference type="Proteomes" id="UP000294546"/>
    </source>
</evidence>
<evidence type="ECO:0000256" key="4">
    <source>
        <dbReference type="ARBA" id="ARBA00022519"/>
    </source>
</evidence>
<keyword evidence="6 11" id="KW-0812">Transmembrane</keyword>
<feature type="transmembrane region" description="Helical" evidence="11">
    <location>
        <begin position="207"/>
        <end position="240"/>
    </location>
</feature>
<comment type="subcellular location">
    <subcellularLocation>
        <location evidence="11">Cell inner membrane</location>
        <topology evidence="11">Multi-pass membrane protein</topology>
    </subcellularLocation>
    <subcellularLocation>
        <location evidence="1">Membrane</location>
        <topology evidence="1">Multi-pass membrane protein</topology>
    </subcellularLocation>
</comment>
<keyword evidence="7 11" id="KW-1133">Transmembrane helix</keyword>
<name>A0A4R1GA05_9GAMM</name>
<dbReference type="GO" id="GO:0009675">
    <property type="term" value="F:high-affinity sulfate:proton symporter activity"/>
    <property type="evidence" value="ECO:0007669"/>
    <property type="project" value="TreeGrafter"/>
</dbReference>
<feature type="transmembrane region" description="Helical" evidence="11">
    <location>
        <begin position="142"/>
        <end position="161"/>
    </location>
</feature>
<dbReference type="Pfam" id="PF07264">
    <property type="entry name" value="EI24"/>
    <property type="match status" value="1"/>
</dbReference>
<keyword evidence="8 11" id="KW-0764">Sulfate transport</keyword>
<proteinExistence type="inferred from homology"/>
<feature type="transmembrane region" description="Helical" evidence="11">
    <location>
        <begin position="27"/>
        <end position="47"/>
    </location>
</feature>
<evidence type="ECO:0000256" key="6">
    <source>
        <dbReference type="ARBA" id="ARBA00022692"/>
    </source>
</evidence>
<organism evidence="12 13">
    <name type="scientific">Marinobacterium mangrovicola</name>
    <dbReference type="NCBI Taxonomy" id="1476959"/>
    <lineage>
        <taxon>Bacteria</taxon>
        <taxon>Pseudomonadati</taxon>
        <taxon>Pseudomonadota</taxon>
        <taxon>Gammaproteobacteria</taxon>
        <taxon>Oceanospirillales</taxon>
        <taxon>Oceanospirillaceae</taxon>
        <taxon>Marinobacterium</taxon>
    </lineage>
</organism>
<evidence type="ECO:0000256" key="11">
    <source>
        <dbReference type="HAMAP-Rule" id="MF_00468"/>
    </source>
</evidence>
<keyword evidence="4 11" id="KW-0997">Cell inner membrane</keyword>
<dbReference type="OrthoDB" id="5292355at2"/>
<dbReference type="RefSeq" id="WP_132296190.1">
    <property type="nucleotide sequence ID" value="NZ_SMFU01000012.1"/>
</dbReference>
<dbReference type="PANTHER" id="PTHR37468:SF1">
    <property type="entry name" value="SULFATE TRANSPORTER CYSZ"/>
    <property type="match status" value="1"/>
</dbReference>
<keyword evidence="5 11" id="KW-0028">Amino-acid biosynthesis</keyword>
<reference evidence="12 13" key="1">
    <citation type="submission" date="2019-03" db="EMBL/GenBank/DDBJ databases">
        <title>Genomic Encyclopedia of Archaeal and Bacterial Type Strains, Phase II (KMG-II): from individual species to whole genera.</title>
        <authorList>
            <person name="Goeker M."/>
        </authorList>
    </citation>
    <scope>NUCLEOTIDE SEQUENCE [LARGE SCALE GENOMIC DNA]</scope>
    <source>
        <strain evidence="12 13">DSM 27697</strain>
    </source>
</reference>
<evidence type="ECO:0000256" key="3">
    <source>
        <dbReference type="ARBA" id="ARBA00022475"/>
    </source>
</evidence>
<keyword evidence="9 11" id="KW-0472">Membrane</keyword>
<keyword evidence="2 11" id="KW-0813">Transport</keyword>
<evidence type="ECO:0000256" key="1">
    <source>
        <dbReference type="ARBA" id="ARBA00004141"/>
    </source>
</evidence>
<dbReference type="Proteomes" id="UP000294546">
    <property type="component" value="Unassembled WGS sequence"/>
</dbReference>
<dbReference type="InterPro" id="IPR059112">
    <property type="entry name" value="CysZ/EI24"/>
</dbReference>
<dbReference type="AlphaFoldDB" id="A0A4R1GA05"/>
<keyword evidence="13" id="KW-1185">Reference proteome</keyword>
<dbReference type="HAMAP" id="MF_00468">
    <property type="entry name" value="CysZ"/>
    <property type="match status" value="1"/>
</dbReference>
<gene>
    <name evidence="11" type="primary">cysZ</name>
    <name evidence="12" type="ORF">CLV83_3781</name>
</gene>
<keyword evidence="3 11" id="KW-1003">Cell membrane</keyword>
<dbReference type="PANTHER" id="PTHR37468">
    <property type="entry name" value="SULFATE TRANSPORTER CYSZ"/>
    <property type="match status" value="1"/>
</dbReference>
<dbReference type="InterPro" id="IPR050480">
    <property type="entry name" value="CysZ-like"/>
</dbReference>
<accession>A0A4R1GA05</accession>
<feature type="transmembrane region" description="Helical" evidence="11">
    <location>
        <begin position="73"/>
        <end position="106"/>
    </location>
</feature>
<comment type="function">
    <text evidence="11">High affinity, high specificity proton-dependent sulfate transporter, which mediates sulfate uptake. Provides the sulfur source for the cysteine synthesis pathway.</text>
</comment>
<dbReference type="InterPro" id="IPR022985">
    <property type="entry name" value="Sulfate_CysZ"/>
</dbReference>
<comment type="similarity">
    <text evidence="11">Belongs to the CysZ family.</text>
</comment>
<evidence type="ECO:0000256" key="9">
    <source>
        <dbReference type="ARBA" id="ARBA00023136"/>
    </source>
</evidence>
<evidence type="ECO:0000256" key="8">
    <source>
        <dbReference type="ARBA" id="ARBA00023032"/>
    </source>
</evidence>
<dbReference type="GO" id="GO:0019344">
    <property type="term" value="P:cysteine biosynthetic process"/>
    <property type="evidence" value="ECO:0007669"/>
    <property type="project" value="UniProtKB-UniRule"/>
</dbReference>
<evidence type="ECO:0000256" key="7">
    <source>
        <dbReference type="ARBA" id="ARBA00022989"/>
    </source>
</evidence>
<dbReference type="EMBL" id="SMFU01000012">
    <property type="protein sequence ID" value="TCK03511.1"/>
    <property type="molecule type" value="Genomic_DNA"/>
</dbReference>
<evidence type="ECO:0000313" key="12">
    <source>
        <dbReference type="EMBL" id="TCK03511.1"/>
    </source>
</evidence>
<dbReference type="GO" id="GO:0005886">
    <property type="term" value="C:plasma membrane"/>
    <property type="evidence" value="ECO:0007669"/>
    <property type="project" value="UniProtKB-SubCell"/>
</dbReference>
<comment type="caution">
    <text evidence="12">The sequence shown here is derived from an EMBL/GenBank/DDBJ whole genome shotgun (WGS) entry which is preliminary data.</text>
</comment>